<dbReference type="SUPFAM" id="SSF53756">
    <property type="entry name" value="UDP-Glycosyltransferase/glycogen phosphorylase"/>
    <property type="match status" value="1"/>
</dbReference>
<evidence type="ECO:0008006" key="3">
    <source>
        <dbReference type="Google" id="ProtNLM"/>
    </source>
</evidence>
<name>R0CXK4_CAUVI</name>
<proteinExistence type="predicted"/>
<protein>
    <recommendedName>
        <fullName evidence="3">Glycosyltransferase</fullName>
    </recommendedName>
</protein>
<dbReference type="Pfam" id="PF13692">
    <property type="entry name" value="Glyco_trans_1_4"/>
    <property type="match status" value="1"/>
</dbReference>
<dbReference type="Gene3D" id="3.40.50.2000">
    <property type="entry name" value="Glycogen Phosphorylase B"/>
    <property type="match status" value="2"/>
</dbReference>
<dbReference type="STRING" id="1292034.OR37_03057"/>
<dbReference type="EMBL" id="APMP01000022">
    <property type="protein sequence ID" value="ENZ81055.1"/>
    <property type="molecule type" value="Genomic_DNA"/>
</dbReference>
<dbReference type="PATRIC" id="fig|1292034.3.peg.3040"/>
<organism evidence="1 2">
    <name type="scientific">Caulobacter vibrioides OR37</name>
    <dbReference type="NCBI Taxonomy" id="1292034"/>
    <lineage>
        <taxon>Bacteria</taxon>
        <taxon>Pseudomonadati</taxon>
        <taxon>Pseudomonadota</taxon>
        <taxon>Alphaproteobacteria</taxon>
        <taxon>Caulobacterales</taxon>
        <taxon>Caulobacteraceae</taxon>
        <taxon>Caulobacter</taxon>
    </lineage>
</organism>
<dbReference type="OrthoDB" id="9806708at2"/>
<evidence type="ECO:0000313" key="2">
    <source>
        <dbReference type="Proteomes" id="UP000013063"/>
    </source>
</evidence>
<dbReference type="PANTHER" id="PTHR12526">
    <property type="entry name" value="GLYCOSYLTRANSFERASE"/>
    <property type="match status" value="1"/>
</dbReference>
<reference evidence="1 2" key="1">
    <citation type="journal article" date="2013" name="Genome Announc.">
        <title>Draft Genome Sequence for Caulobacter sp. Strain OR37, a Bacterium Tolerant to Heavy Metals.</title>
        <authorList>
            <person name="Utturkar S.M."/>
            <person name="Bollmann A."/>
            <person name="Brzoska R.M."/>
            <person name="Klingeman D.M."/>
            <person name="Epstein S.E."/>
            <person name="Palumbo A.V."/>
            <person name="Brown S.D."/>
        </authorList>
    </citation>
    <scope>NUCLEOTIDE SEQUENCE [LARGE SCALE GENOMIC DNA]</scope>
    <source>
        <strain evidence="1 2">OR37</strain>
    </source>
</reference>
<gene>
    <name evidence="1" type="ORF">OR37_03057</name>
</gene>
<evidence type="ECO:0000313" key="1">
    <source>
        <dbReference type="EMBL" id="ENZ81055.1"/>
    </source>
</evidence>
<dbReference type="AlphaFoldDB" id="R0CXK4"/>
<comment type="caution">
    <text evidence="1">The sequence shown here is derived from an EMBL/GenBank/DDBJ whole genome shotgun (WGS) entry which is preliminary data.</text>
</comment>
<dbReference type="CDD" id="cd03801">
    <property type="entry name" value="GT4_PimA-like"/>
    <property type="match status" value="1"/>
</dbReference>
<dbReference type="eggNOG" id="COG0438">
    <property type="taxonomic scope" value="Bacteria"/>
</dbReference>
<sequence length="370" mass="40353">MKDSPQIVAVAQLPPPVTGLSLVSQRMVELFRDQGLLRGAANIGPPVRTSTAAKMLVRTARSLSACLKIFTWRQSGASILYLPTDSNSGLYINILITLCARWAGYGVYFHHHNFSYIDRHSPAMERLIRSAPRGAVHIFLCEEMGKRFAARYGTAWETAKAAAFVLPNGFMVDEHSLAPRDAGDLIIGHLSNLSQEKGALRFIDLFRTLRQDGVSVAAKMAGPCHDPAVARAMEAAARDYPKDFVWLGPVYGEKKLDFYRSIDAFVFPTEYANEAQPLVLLEALAQGAAVLSTDIGCIGCDHGGAPGAIWPKETFQQGALAWLTAFSADGELRTATRSAARSWFEKHRRESLAALSALTSRIGTDGSRLT</sequence>
<keyword evidence="2" id="KW-1185">Reference proteome</keyword>
<accession>R0CXK4</accession>
<dbReference type="RefSeq" id="WP_004621694.1">
    <property type="nucleotide sequence ID" value="NZ_APMP01000022.1"/>
</dbReference>
<dbReference type="Proteomes" id="UP000013063">
    <property type="component" value="Unassembled WGS sequence"/>
</dbReference>